<evidence type="ECO:0000256" key="9">
    <source>
        <dbReference type="ARBA" id="ARBA00023134"/>
    </source>
</evidence>
<organism evidence="13 14">
    <name type="scientific">Anaeromicropila herbilytica</name>
    <dbReference type="NCBI Taxonomy" id="2785025"/>
    <lineage>
        <taxon>Bacteria</taxon>
        <taxon>Bacillati</taxon>
        <taxon>Bacillota</taxon>
        <taxon>Clostridia</taxon>
        <taxon>Lachnospirales</taxon>
        <taxon>Lachnospiraceae</taxon>
        <taxon>Anaeromicropila</taxon>
    </lineage>
</organism>
<dbReference type="CDD" id="cd01854">
    <property type="entry name" value="YjeQ_EngC"/>
    <property type="match status" value="1"/>
</dbReference>
<dbReference type="KEGG" id="ahb:bsdtb5_01410"/>
<evidence type="ECO:0000256" key="6">
    <source>
        <dbReference type="ARBA" id="ARBA00022801"/>
    </source>
</evidence>
<evidence type="ECO:0000256" key="8">
    <source>
        <dbReference type="ARBA" id="ARBA00022884"/>
    </source>
</evidence>
<comment type="subcellular location">
    <subcellularLocation>
        <location evidence="10">Cytoplasm</location>
    </subcellularLocation>
</comment>
<evidence type="ECO:0000256" key="5">
    <source>
        <dbReference type="ARBA" id="ARBA00022741"/>
    </source>
</evidence>
<feature type="binding site" evidence="10">
    <location>
        <position position="318"/>
    </location>
    <ligand>
        <name>Zn(2+)</name>
        <dbReference type="ChEBI" id="CHEBI:29105"/>
    </ligand>
</feature>
<keyword evidence="4 10" id="KW-0699">rRNA-binding</keyword>
<evidence type="ECO:0000256" key="3">
    <source>
        <dbReference type="ARBA" id="ARBA00022723"/>
    </source>
</evidence>
<name>A0A7R7EHN3_9FIRM</name>
<comment type="subunit">
    <text evidence="10">Monomer. Associates with 30S ribosomal subunit, binds 16S rRNA.</text>
</comment>
<evidence type="ECO:0000256" key="2">
    <source>
        <dbReference type="ARBA" id="ARBA00022517"/>
    </source>
</evidence>
<dbReference type="NCBIfam" id="TIGR00157">
    <property type="entry name" value="ribosome small subunit-dependent GTPase A"/>
    <property type="match status" value="1"/>
</dbReference>
<proteinExistence type="inferred from homology"/>
<keyword evidence="9 10" id="KW-0342">GTP-binding</keyword>
<reference evidence="13 14" key="1">
    <citation type="submission" date="2020-11" db="EMBL/GenBank/DDBJ databases">
        <title>Draft genome sequencing of a Lachnospiraceae strain isolated from anoxic soil subjected to BSD treatment.</title>
        <authorList>
            <person name="Uek A."/>
            <person name="Tonouchi A."/>
        </authorList>
    </citation>
    <scope>NUCLEOTIDE SEQUENCE [LARGE SCALE GENOMIC DNA]</scope>
    <source>
        <strain evidence="13 14">TB5</strain>
    </source>
</reference>
<dbReference type="HAMAP" id="MF_01820">
    <property type="entry name" value="GTPase_RsgA"/>
    <property type="match status" value="1"/>
</dbReference>
<comment type="similarity">
    <text evidence="10">Belongs to the TRAFAC class YlqF/YawG GTPase family. RsgA subfamily.</text>
</comment>
<dbReference type="Proteomes" id="UP000595897">
    <property type="component" value="Chromosome"/>
</dbReference>
<dbReference type="GO" id="GO:0046872">
    <property type="term" value="F:metal ion binding"/>
    <property type="evidence" value="ECO:0007669"/>
    <property type="project" value="UniProtKB-KW"/>
</dbReference>
<keyword evidence="14" id="KW-1185">Reference proteome</keyword>
<dbReference type="PANTHER" id="PTHR32120:SF10">
    <property type="entry name" value="SMALL RIBOSOMAL SUBUNIT BIOGENESIS GTPASE RSGA"/>
    <property type="match status" value="1"/>
</dbReference>
<dbReference type="InterPro" id="IPR030378">
    <property type="entry name" value="G_CP_dom"/>
</dbReference>
<feature type="domain" description="EngC GTPase" evidence="11">
    <location>
        <begin position="139"/>
        <end position="286"/>
    </location>
</feature>
<sequence>MNKQIIKRIEPKESVSMNIEHAIEKEAEITDLSQYGFTTFFEKQITEEDKNKNLIPARVIEIHREVFKVVSSYGQSTARLKGANFYAENTSVEYPAIGDFVMIQKNQGGEDIIYRLLDRKSFFSRANPTLGMGEQVVATNFDYVFLMESLNFDFNLAKLERYLTVAWESGGSPVVILTKADLCEEVEDYVEQVESIAPGVDIFPISSVTGEGLEEVLDYIKPGKTVVFLGSSGIGKSSLVNALAGEEVMETNEIREIDSRGRHTTTHRQLILLPNNRIIIDTPGMRTLGIWNANDGVSETFSDVEDITRMCKFSNCNHDSEPGCAVKEALENGNLTMKRWKSYLKLKREARFMERKARMSKQTMKIKKKGK</sequence>
<comment type="cofactor">
    <cofactor evidence="10">
        <name>Zn(2+)</name>
        <dbReference type="ChEBI" id="CHEBI:29105"/>
    </cofactor>
    <text evidence="10">Binds 1 zinc ion per subunit.</text>
</comment>
<evidence type="ECO:0000256" key="10">
    <source>
        <dbReference type="HAMAP-Rule" id="MF_01820"/>
    </source>
</evidence>
<protein>
    <recommendedName>
        <fullName evidence="10">Small ribosomal subunit biogenesis GTPase RsgA</fullName>
        <ecNumber evidence="10">3.6.1.-</ecNumber>
    </recommendedName>
</protein>
<dbReference type="GO" id="GO:0005525">
    <property type="term" value="F:GTP binding"/>
    <property type="evidence" value="ECO:0007669"/>
    <property type="project" value="UniProtKB-UniRule"/>
</dbReference>
<feature type="binding site" evidence="10">
    <location>
        <position position="311"/>
    </location>
    <ligand>
        <name>Zn(2+)</name>
        <dbReference type="ChEBI" id="CHEBI:29105"/>
    </ligand>
</feature>
<evidence type="ECO:0000313" key="13">
    <source>
        <dbReference type="EMBL" id="BCN28846.1"/>
    </source>
</evidence>
<dbReference type="PROSITE" id="PS50936">
    <property type="entry name" value="ENGC_GTPASE"/>
    <property type="match status" value="1"/>
</dbReference>
<evidence type="ECO:0000259" key="11">
    <source>
        <dbReference type="PROSITE" id="PS50936"/>
    </source>
</evidence>
<dbReference type="Gene3D" id="3.40.50.300">
    <property type="entry name" value="P-loop containing nucleotide triphosphate hydrolases"/>
    <property type="match status" value="1"/>
</dbReference>
<feature type="binding site" evidence="10">
    <location>
        <begin position="230"/>
        <end position="238"/>
    </location>
    <ligand>
        <name>GTP</name>
        <dbReference type="ChEBI" id="CHEBI:37565"/>
    </ligand>
</feature>
<keyword evidence="2 10" id="KW-0690">Ribosome biogenesis</keyword>
<dbReference type="InterPro" id="IPR004881">
    <property type="entry name" value="Ribosome_biogen_GTPase_RsgA"/>
</dbReference>
<feature type="binding site" evidence="10">
    <location>
        <position position="316"/>
    </location>
    <ligand>
        <name>Zn(2+)</name>
        <dbReference type="ChEBI" id="CHEBI:29105"/>
    </ligand>
</feature>
<dbReference type="InterPro" id="IPR010914">
    <property type="entry name" value="RsgA_GTPase_dom"/>
</dbReference>
<feature type="binding site" evidence="10">
    <location>
        <position position="324"/>
    </location>
    <ligand>
        <name>Zn(2+)</name>
        <dbReference type="ChEBI" id="CHEBI:29105"/>
    </ligand>
</feature>
<dbReference type="EC" id="3.6.1.-" evidence="10"/>
<keyword evidence="6 10" id="KW-0378">Hydrolase</keyword>
<evidence type="ECO:0000256" key="1">
    <source>
        <dbReference type="ARBA" id="ARBA00022490"/>
    </source>
</evidence>
<keyword evidence="3 10" id="KW-0479">Metal-binding</keyword>
<gene>
    <name evidence="10" type="primary">rsgA</name>
    <name evidence="13" type="ORF">bsdtb5_01410</name>
</gene>
<dbReference type="EMBL" id="AP024169">
    <property type="protein sequence ID" value="BCN28846.1"/>
    <property type="molecule type" value="Genomic_DNA"/>
</dbReference>
<comment type="function">
    <text evidence="10">One of several proteins that assist in the late maturation steps of the functional core of the 30S ribosomal subunit. Helps release RbfA from mature subunits. May play a role in the assembly of ribosomal proteins into the subunit. Circularly permuted GTPase that catalyzes slow GTP hydrolysis, GTPase activity is stimulated by the 30S ribosomal subunit.</text>
</comment>
<evidence type="ECO:0000259" key="12">
    <source>
        <dbReference type="PROSITE" id="PS51721"/>
    </source>
</evidence>
<dbReference type="PROSITE" id="PS51721">
    <property type="entry name" value="G_CP"/>
    <property type="match status" value="1"/>
</dbReference>
<dbReference type="InterPro" id="IPR027417">
    <property type="entry name" value="P-loop_NTPase"/>
</dbReference>
<keyword evidence="1 10" id="KW-0963">Cytoplasm</keyword>
<keyword evidence="7 10" id="KW-0862">Zinc</keyword>
<dbReference type="PANTHER" id="PTHR32120">
    <property type="entry name" value="SMALL RIBOSOMAL SUBUNIT BIOGENESIS GTPASE RSGA"/>
    <property type="match status" value="1"/>
</dbReference>
<keyword evidence="5 10" id="KW-0547">Nucleotide-binding</keyword>
<dbReference type="GO" id="GO:0005737">
    <property type="term" value="C:cytoplasm"/>
    <property type="evidence" value="ECO:0007669"/>
    <property type="project" value="UniProtKB-SubCell"/>
</dbReference>
<dbReference type="GO" id="GO:0042274">
    <property type="term" value="P:ribosomal small subunit biogenesis"/>
    <property type="evidence" value="ECO:0007669"/>
    <property type="project" value="UniProtKB-UniRule"/>
</dbReference>
<evidence type="ECO:0000256" key="4">
    <source>
        <dbReference type="ARBA" id="ARBA00022730"/>
    </source>
</evidence>
<dbReference type="GO" id="GO:0003924">
    <property type="term" value="F:GTPase activity"/>
    <property type="evidence" value="ECO:0007669"/>
    <property type="project" value="UniProtKB-UniRule"/>
</dbReference>
<evidence type="ECO:0000313" key="14">
    <source>
        <dbReference type="Proteomes" id="UP000595897"/>
    </source>
</evidence>
<evidence type="ECO:0000256" key="7">
    <source>
        <dbReference type="ARBA" id="ARBA00022833"/>
    </source>
</evidence>
<dbReference type="SUPFAM" id="SSF52540">
    <property type="entry name" value="P-loop containing nucleoside triphosphate hydrolases"/>
    <property type="match status" value="1"/>
</dbReference>
<dbReference type="AlphaFoldDB" id="A0A7R7EHN3"/>
<dbReference type="GO" id="GO:0019843">
    <property type="term" value="F:rRNA binding"/>
    <property type="evidence" value="ECO:0007669"/>
    <property type="project" value="UniProtKB-KW"/>
</dbReference>
<feature type="domain" description="CP-type G" evidence="12">
    <location>
        <begin position="133"/>
        <end position="288"/>
    </location>
</feature>
<dbReference type="Gene3D" id="1.10.40.50">
    <property type="entry name" value="Probable gtpase engc, domain 3"/>
    <property type="match status" value="1"/>
</dbReference>
<dbReference type="Pfam" id="PF03193">
    <property type="entry name" value="RsgA_GTPase"/>
    <property type="match status" value="1"/>
</dbReference>
<feature type="binding site" evidence="10">
    <location>
        <begin position="178"/>
        <end position="181"/>
    </location>
    <ligand>
        <name>GTP</name>
        <dbReference type="ChEBI" id="CHEBI:37565"/>
    </ligand>
</feature>
<keyword evidence="8 10" id="KW-0694">RNA-binding</keyword>
<accession>A0A7R7EHN3</accession>